<dbReference type="GO" id="GO:0005634">
    <property type="term" value="C:nucleus"/>
    <property type="evidence" value="ECO:0007669"/>
    <property type="project" value="UniProtKB-SubCell"/>
</dbReference>
<protein>
    <recommendedName>
        <fullName evidence="5">Suppressor of forked domain-containing protein</fullName>
    </recommendedName>
</protein>
<accession>A0AA36G721</accession>
<dbReference type="InterPro" id="IPR011990">
    <property type="entry name" value="TPR-like_helical_dom_sf"/>
</dbReference>
<gene>
    <name evidence="6" type="ORF">MSPICULIGERA_LOCUS19874</name>
</gene>
<dbReference type="InterPro" id="IPR008847">
    <property type="entry name" value="Suf"/>
</dbReference>
<dbReference type="GO" id="GO:0031124">
    <property type="term" value="P:mRNA 3'-end processing"/>
    <property type="evidence" value="ECO:0007669"/>
    <property type="project" value="InterPro"/>
</dbReference>
<dbReference type="InterPro" id="IPR003107">
    <property type="entry name" value="HAT"/>
</dbReference>
<reference evidence="6" key="1">
    <citation type="submission" date="2023-06" db="EMBL/GenBank/DDBJ databases">
        <authorList>
            <person name="Delattre M."/>
        </authorList>
    </citation>
    <scope>NUCLEOTIDE SEQUENCE</scope>
    <source>
        <strain evidence="6">AF72</strain>
    </source>
</reference>
<dbReference type="SMART" id="SM00386">
    <property type="entry name" value="HAT"/>
    <property type="match status" value="11"/>
</dbReference>
<dbReference type="Proteomes" id="UP001177023">
    <property type="component" value="Unassembled WGS sequence"/>
</dbReference>
<evidence type="ECO:0000256" key="3">
    <source>
        <dbReference type="ARBA" id="ARBA00023242"/>
    </source>
</evidence>
<comment type="subcellular location">
    <subcellularLocation>
        <location evidence="1">Nucleus</location>
    </subcellularLocation>
</comment>
<evidence type="ECO:0000259" key="5">
    <source>
        <dbReference type="Pfam" id="PF05843"/>
    </source>
</evidence>
<keyword evidence="3" id="KW-0539">Nucleus</keyword>
<feature type="non-terminal residue" evidence="6">
    <location>
        <position position="1"/>
    </location>
</feature>
<feature type="region of interest" description="Disordered" evidence="4">
    <location>
        <begin position="702"/>
        <end position="736"/>
    </location>
</feature>
<dbReference type="Pfam" id="PF05843">
    <property type="entry name" value="Suf"/>
    <property type="match status" value="1"/>
</dbReference>
<feature type="domain" description="Suppressor of forked" evidence="5">
    <location>
        <begin position="8"/>
        <end position="527"/>
    </location>
</feature>
<evidence type="ECO:0000313" key="6">
    <source>
        <dbReference type="EMBL" id="CAJ0581719.1"/>
    </source>
</evidence>
<dbReference type="Gene3D" id="1.25.40.1040">
    <property type="match status" value="1"/>
</dbReference>
<comment type="caution">
    <text evidence="6">The sequence shown here is derived from an EMBL/GenBank/DDBJ whole genome shotgun (WGS) entry which is preliminary data.</text>
</comment>
<dbReference type="EMBL" id="CATQJA010002663">
    <property type="protein sequence ID" value="CAJ0581719.1"/>
    <property type="molecule type" value="Genomic_DNA"/>
</dbReference>
<dbReference type="GO" id="GO:0003729">
    <property type="term" value="F:mRNA binding"/>
    <property type="evidence" value="ECO:0007669"/>
    <property type="project" value="TreeGrafter"/>
</dbReference>
<keyword evidence="2" id="KW-0677">Repeat</keyword>
<evidence type="ECO:0000256" key="4">
    <source>
        <dbReference type="SAM" id="MobiDB-lite"/>
    </source>
</evidence>
<evidence type="ECO:0000256" key="1">
    <source>
        <dbReference type="ARBA" id="ARBA00004123"/>
    </source>
</evidence>
<evidence type="ECO:0000256" key="2">
    <source>
        <dbReference type="ARBA" id="ARBA00022737"/>
    </source>
</evidence>
<dbReference type="AlphaFoldDB" id="A0AA36G721"/>
<sequence>MSGSAISPERRIEANPYDADAWTLLIKEYQARPIEQAREFYDKLVAQFPNAGRYWKAYIEHEFRAKNFEKVEELFNRCLVRILNIDLWKTYLFYVKETKGRLTTFREKMAQAYDFALEKVGLDLYIYPVYVDYINFLKNVPASGQYAENQRIAAVRRVYQRGIAVPMLNIEQLWSDYCNYEKSINATLAEKLIAEKSKDYQASRRVARSMETVCRGLNRQAVSVPARGTVAELKQVELWKKYIAWEKENPTETEEYAAFSRRVIYAYEEALLSLGFYPDIWYECAQFMQKTAKALEEKGDVKSAQAMSEDITKLYERAIGEGGLQRETQLLYFAYADYLEEKMQFSEAKEIYNRLLEQQNLNPTLTYIQMMKMVRRTEGIKSMRLIFTRARKDERSGFHIYVASALFEYYCSKDKEVAMKIFDLGLKKYADEPEFCLAYADFLTHLNEDNNTRVIFERVLTSGQLVDEKSWKLWDRYLEFESLVGDLTGTLKVDTRRRAARNAQESETLLLIDRYRFLDLNPCSVDQLALMGYKKSPLLLAHTMASSSLQRPMSQPVAASAVMGGASNGAPAATPTTKLDMGRYPAPDTDQMIPFKPKAASTALIQTYPGGVFAPPPSVQSLLQILPPPWTYYGPFVDIDQLFDRLIGYEQKKVPGVDLDTVIEVTERHGSLRTEEARKELQLLLNTTQDPHVVLRQQLSRRRIRGGAGSDSDDEGDVYKKRMKQQSRTVKVEPRS</sequence>
<dbReference type="PANTHER" id="PTHR19980">
    <property type="entry name" value="RNA CLEAVAGE STIMULATION FACTOR"/>
    <property type="match status" value="1"/>
</dbReference>
<keyword evidence="7" id="KW-1185">Reference proteome</keyword>
<organism evidence="6 7">
    <name type="scientific">Mesorhabditis spiculigera</name>
    <dbReference type="NCBI Taxonomy" id="96644"/>
    <lineage>
        <taxon>Eukaryota</taxon>
        <taxon>Metazoa</taxon>
        <taxon>Ecdysozoa</taxon>
        <taxon>Nematoda</taxon>
        <taxon>Chromadorea</taxon>
        <taxon>Rhabditida</taxon>
        <taxon>Rhabditina</taxon>
        <taxon>Rhabditomorpha</taxon>
        <taxon>Rhabditoidea</taxon>
        <taxon>Rhabditidae</taxon>
        <taxon>Mesorhabditinae</taxon>
        <taxon>Mesorhabditis</taxon>
    </lineage>
</organism>
<dbReference type="InterPro" id="IPR045243">
    <property type="entry name" value="Rna14-like"/>
</dbReference>
<evidence type="ECO:0000313" key="7">
    <source>
        <dbReference type="Proteomes" id="UP001177023"/>
    </source>
</evidence>
<dbReference type="SUPFAM" id="SSF48452">
    <property type="entry name" value="TPR-like"/>
    <property type="match status" value="1"/>
</dbReference>
<dbReference type="PANTHER" id="PTHR19980:SF0">
    <property type="entry name" value="CLEAVAGE STIMULATION FACTOR SUBUNIT 3"/>
    <property type="match status" value="1"/>
</dbReference>
<proteinExistence type="predicted"/>
<dbReference type="FunFam" id="1.25.40.1040:FF:000002">
    <property type="entry name" value="Cleavage stimulation factor subunit 3"/>
    <property type="match status" value="1"/>
</dbReference>
<name>A0AA36G721_9BILA</name>